<accession>A0A316WE80</accession>
<proteinExistence type="predicted"/>
<gene>
    <name evidence="1" type="ORF">C1634_022805</name>
</gene>
<sequence>MQSQDLNKTNLEDFLVSLSEILDRTSSEDNKVQELRKIIASRNNDYYTLQSIFDFLCSISFTADLNELEKCKNLFVTM</sequence>
<dbReference type="Proteomes" id="UP000236413">
    <property type="component" value="Unassembled WGS sequence"/>
</dbReference>
<organism evidence="1 2">
    <name type="scientific">Chryseobacterium viscerum</name>
    <dbReference type="NCBI Taxonomy" id="1037377"/>
    <lineage>
        <taxon>Bacteria</taxon>
        <taxon>Pseudomonadati</taxon>
        <taxon>Bacteroidota</taxon>
        <taxon>Flavobacteriia</taxon>
        <taxon>Flavobacteriales</taxon>
        <taxon>Weeksellaceae</taxon>
        <taxon>Chryseobacterium group</taxon>
        <taxon>Chryseobacterium</taxon>
    </lineage>
</organism>
<reference evidence="1 2" key="1">
    <citation type="submission" date="2018-04" db="EMBL/GenBank/DDBJ databases">
        <title>Chryseobacterium oncorhynchi 701B-08T from rainbow trout, and Chryseobacterium viscerum 687B-08T from diseased fish.</title>
        <authorList>
            <person name="Jeong J.-J."/>
            <person name="Lee Y.J."/>
            <person name="Pathiraja D."/>
            <person name="Park B."/>
            <person name="Choi I.-G."/>
            <person name="Kim K.D."/>
        </authorList>
    </citation>
    <scope>NUCLEOTIDE SEQUENCE [LARGE SCALE GENOMIC DNA]</scope>
    <source>
        <strain evidence="1 2">687B-08</strain>
    </source>
</reference>
<protein>
    <submittedName>
        <fullName evidence="1">Uncharacterized protein</fullName>
    </submittedName>
</protein>
<dbReference type="AlphaFoldDB" id="A0A316WE80"/>
<dbReference type="EMBL" id="PPEG02000011">
    <property type="protein sequence ID" value="PWN58386.1"/>
    <property type="molecule type" value="Genomic_DNA"/>
</dbReference>
<evidence type="ECO:0000313" key="1">
    <source>
        <dbReference type="EMBL" id="PWN58386.1"/>
    </source>
</evidence>
<comment type="caution">
    <text evidence="1">The sequence shown here is derived from an EMBL/GenBank/DDBJ whole genome shotgun (WGS) entry which is preliminary data.</text>
</comment>
<name>A0A316WE80_9FLAO</name>
<evidence type="ECO:0000313" key="2">
    <source>
        <dbReference type="Proteomes" id="UP000236413"/>
    </source>
</evidence>